<name>M3HSR1_LEPIT</name>
<sequence>MKLLLYKWIEINSSLGVLPSSTLGTIFLPSKDTEQLFVRDLKVLIRAHDKSNYVFFCKFLFSFGVGPQIKLRIFPKFAKALIFRSKVFVENLTFTERFRIS</sequence>
<protein>
    <submittedName>
        <fullName evidence="1">Uncharacterized protein</fullName>
    </submittedName>
</protein>
<proteinExistence type="predicted"/>
<dbReference type="Proteomes" id="UP000011778">
    <property type="component" value="Unassembled WGS sequence"/>
</dbReference>
<evidence type="ECO:0000313" key="2">
    <source>
        <dbReference type="Proteomes" id="UP000011778"/>
    </source>
</evidence>
<gene>
    <name evidence="1" type="ORF">LEP1GSC150_5212</name>
</gene>
<dbReference type="AlphaFoldDB" id="M3HSR1"/>
<dbReference type="EMBL" id="AFMD02000364">
    <property type="protein sequence ID" value="EMG20966.1"/>
    <property type="molecule type" value="Genomic_DNA"/>
</dbReference>
<evidence type="ECO:0000313" key="1">
    <source>
        <dbReference type="EMBL" id="EMG20966.1"/>
    </source>
</evidence>
<accession>M3HSR1</accession>
<reference evidence="1 2" key="1">
    <citation type="submission" date="2013-02" db="EMBL/GenBank/DDBJ databases">
        <authorList>
            <person name="Harkins D.M."/>
            <person name="Durkin A.S."/>
            <person name="Brinkac L.M."/>
            <person name="Haft D.H."/>
            <person name="Selengut J.D."/>
            <person name="Sanka R."/>
            <person name="DePew J."/>
            <person name="Purushe J."/>
            <person name="Tulsiani S.M."/>
            <person name="Graham G.C."/>
            <person name="Burns M.-A."/>
            <person name="Dohnt M.F."/>
            <person name="Smythe L.D."/>
            <person name="McKay D.B."/>
            <person name="Craig S.B."/>
            <person name="Vinetz J.M."/>
            <person name="Sutton G.G."/>
            <person name="Nierman W.C."/>
            <person name="Fouts D.E."/>
        </authorList>
    </citation>
    <scope>NUCLEOTIDE SEQUENCE [LARGE SCALE GENOMIC DNA]</scope>
    <source>
        <strain evidence="1 2">LT2050</strain>
    </source>
</reference>
<organism evidence="1 2">
    <name type="scientific">Leptospira interrogans serovar Copenhageni str. LT2050</name>
    <dbReference type="NCBI Taxonomy" id="1001598"/>
    <lineage>
        <taxon>Bacteria</taxon>
        <taxon>Pseudomonadati</taxon>
        <taxon>Spirochaetota</taxon>
        <taxon>Spirochaetia</taxon>
        <taxon>Leptospirales</taxon>
        <taxon>Leptospiraceae</taxon>
        <taxon>Leptospira</taxon>
    </lineage>
</organism>
<comment type="caution">
    <text evidence="1">The sequence shown here is derived from an EMBL/GenBank/DDBJ whole genome shotgun (WGS) entry which is preliminary data.</text>
</comment>